<feature type="transmembrane region" description="Helical" evidence="1">
    <location>
        <begin position="12"/>
        <end position="30"/>
    </location>
</feature>
<accession>A0A6S6T6F1</accession>
<feature type="transmembrane region" description="Helical" evidence="1">
    <location>
        <begin position="36"/>
        <end position="58"/>
    </location>
</feature>
<keyword evidence="1" id="KW-0812">Transmembrane</keyword>
<organism evidence="2">
    <name type="scientific">uncultured Sulfurovum sp</name>
    <dbReference type="NCBI Taxonomy" id="269237"/>
    <lineage>
        <taxon>Bacteria</taxon>
        <taxon>Pseudomonadati</taxon>
        <taxon>Campylobacterota</taxon>
        <taxon>Epsilonproteobacteria</taxon>
        <taxon>Campylobacterales</taxon>
        <taxon>Sulfurovaceae</taxon>
        <taxon>Sulfurovum</taxon>
        <taxon>environmental samples</taxon>
    </lineage>
</organism>
<dbReference type="AlphaFoldDB" id="A0A6S6T6F1"/>
<feature type="transmembrane region" description="Helical" evidence="1">
    <location>
        <begin position="78"/>
        <end position="97"/>
    </location>
</feature>
<gene>
    <name evidence="2" type="ORF">HELGO_WM14520</name>
</gene>
<keyword evidence="1" id="KW-0472">Membrane</keyword>
<dbReference type="EMBL" id="CACVAU010000036">
    <property type="protein sequence ID" value="CAA6810773.1"/>
    <property type="molecule type" value="Genomic_DNA"/>
</dbReference>
<keyword evidence="1" id="KW-1133">Transmembrane helix</keyword>
<protein>
    <submittedName>
        <fullName evidence="2">Uncharacterized protein</fullName>
    </submittedName>
</protein>
<evidence type="ECO:0000256" key="1">
    <source>
        <dbReference type="SAM" id="Phobius"/>
    </source>
</evidence>
<name>A0A6S6T6F1_9BACT</name>
<evidence type="ECO:0000313" key="2">
    <source>
        <dbReference type="EMBL" id="CAA6810773.1"/>
    </source>
</evidence>
<proteinExistence type="predicted"/>
<reference evidence="2" key="1">
    <citation type="submission" date="2020-01" db="EMBL/GenBank/DDBJ databases">
        <authorList>
            <person name="Meier V. D."/>
            <person name="Meier V D."/>
        </authorList>
    </citation>
    <scope>NUCLEOTIDE SEQUENCE</scope>
    <source>
        <strain evidence="2">HLG_WM_MAG_05</strain>
    </source>
</reference>
<sequence length="219" mass="24614">MDVKKIKNNLTFGKISSLLIIGFGVGWLAGLSVSPIVSTLISTIVGVSVTVVSVMSGLSFSSNIKEESKRVPWKIHPAPIALLVFGIIFGSGAGIYVRTHNVLGMSSEKKFVETWTTLGKSFDKNPIITEEEIVEQLFKNIVLLNENETSLENTQTLASSLRNKSFKQKSFCSQLYRVIEYEEEYRQLVKESEWNEAKKDKFLKAKTEEVRKELVENEC</sequence>